<dbReference type="InterPro" id="IPR036873">
    <property type="entry name" value="Rhodanese-like_dom_sf"/>
</dbReference>
<dbReference type="Pfam" id="PF02852">
    <property type="entry name" value="Pyr_redox_dim"/>
    <property type="match status" value="1"/>
</dbReference>
<dbReference type="CDD" id="cd00291">
    <property type="entry name" value="SirA_YedF_YeeD"/>
    <property type="match status" value="1"/>
</dbReference>
<evidence type="ECO:0000259" key="7">
    <source>
        <dbReference type="PROSITE" id="PS50206"/>
    </source>
</evidence>
<dbReference type="InterPro" id="IPR050260">
    <property type="entry name" value="FAD-bd_OxRdtase"/>
</dbReference>
<dbReference type="PRINTS" id="PR00368">
    <property type="entry name" value="FADPNR"/>
</dbReference>
<dbReference type="PANTHER" id="PTHR43429">
    <property type="entry name" value="PYRIDINE NUCLEOTIDE-DISULFIDE OXIDOREDUCTASE DOMAIN-CONTAINING"/>
    <property type="match status" value="1"/>
</dbReference>
<dbReference type="SUPFAM" id="SSF64307">
    <property type="entry name" value="SirA-like"/>
    <property type="match status" value="1"/>
</dbReference>
<dbReference type="PRINTS" id="PR00411">
    <property type="entry name" value="PNDRDTASEI"/>
</dbReference>
<dbReference type="Gene3D" id="3.40.250.10">
    <property type="entry name" value="Rhodanese-like domain"/>
    <property type="match status" value="1"/>
</dbReference>
<comment type="similarity">
    <text evidence="2">Belongs to the class-III pyridine nucleotide-disulfide oxidoreductase family.</text>
</comment>
<dbReference type="SUPFAM" id="SSF55424">
    <property type="entry name" value="FAD/NAD-linked reductases, dimerisation (C-terminal) domain"/>
    <property type="match status" value="1"/>
</dbReference>
<dbReference type="SMART" id="SM00450">
    <property type="entry name" value="RHOD"/>
    <property type="match status" value="1"/>
</dbReference>
<sequence>MGRKILIVGGVAGGASAAARLRRLDETTEIVMLEKGEYISFANCGLPYYIGGEIKEKSALTLQTPQSFHARFNIDVRTSSEAVAIDRVHKTVSVKDKKTGRIYTENYDKLILSMGAEPMRPPVDGFELERVFTLRTIPDTYRIKAYIEERTPKSAVIIGGGYIGVEMAENLKKSGLDVTLIEMTEQVIAPLDYDMASDVHRHMEENGVKLLLNHTVRSIQIKKGKLAVTVNNGELLCDMAVLAVGVRPETKIAGEAGLALSSRGAVIVDAFMRTNDKDIYAIGDCAETEDFVTGEKTLIPLAGPANKQGRIAADHICGEKNSYTGTQGSAILKVFDMTAAATGMNEKTAKRMGIPYEKSFTYSASHAGYYPGAANMSVKVLFHPQTGKLLGAQLVGYEGVDKRCDVLATAIRAGMTVEDLTRLELCYAPPYSSAKDPVNMAGFVAENILRGKVKNIHWHDIPELPRDGSVQLVDVRNELEYAGGHIGGFINIPLDSLRGRLGELDKRKKVYVTCQIGLRGYIAARILMQNGFETYNLSGGYRLYQSIFGTDGPPPFTKAIETQAPEIAEQNGGRTITLDTCGMACPKPMEKLVSVLNEAENGETVLFRTTDRTLAQNLENDRVSAGSRVDKAQNDKGIYTVWLKKEEDGKKDERYKKGE</sequence>
<evidence type="ECO:0000256" key="2">
    <source>
        <dbReference type="ARBA" id="ARBA00009130"/>
    </source>
</evidence>
<dbReference type="CDD" id="cd01524">
    <property type="entry name" value="RHOD_Pyr_redox"/>
    <property type="match status" value="1"/>
</dbReference>
<dbReference type="Pfam" id="PF01206">
    <property type="entry name" value="TusA"/>
    <property type="match status" value="1"/>
</dbReference>
<dbReference type="AlphaFoldDB" id="A0AAU8AA77"/>
<dbReference type="SUPFAM" id="SSF51905">
    <property type="entry name" value="FAD/NAD(P)-binding domain"/>
    <property type="match status" value="1"/>
</dbReference>
<dbReference type="PROSITE" id="PS50206">
    <property type="entry name" value="RHODANESE_3"/>
    <property type="match status" value="1"/>
</dbReference>
<dbReference type="InterPro" id="IPR001763">
    <property type="entry name" value="Rhodanese-like_dom"/>
</dbReference>
<dbReference type="Gene3D" id="3.30.110.40">
    <property type="entry name" value="TusA-like domain"/>
    <property type="match status" value="1"/>
</dbReference>
<feature type="domain" description="Rhodanese" evidence="7">
    <location>
        <begin position="466"/>
        <end position="553"/>
    </location>
</feature>
<evidence type="ECO:0000256" key="3">
    <source>
        <dbReference type="ARBA" id="ARBA00022630"/>
    </source>
</evidence>
<dbReference type="SUPFAM" id="SSF52821">
    <property type="entry name" value="Rhodanese/Cell cycle control phosphatase"/>
    <property type="match status" value="1"/>
</dbReference>
<evidence type="ECO:0000313" key="8">
    <source>
        <dbReference type="EMBL" id="XCC63086.1"/>
    </source>
</evidence>
<dbReference type="InterPro" id="IPR001455">
    <property type="entry name" value="TusA-like"/>
</dbReference>
<dbReference type="EMBL" id="CP117826">
    <property type="protein sequence ID" value="XCC63086.1"/>
    <property type="molecule type" value="Genomic_DNA"/>
</dbReference>
<gene>
    <name evidence="8" type="ORF">PUP29_04000</name>
</gene>
<keyword evidence="3" id="KW-0285">Flavoprotein</keyword>
<dbReference type="InterPro" id="IPR004099">
    <property type="entry name" value="Pyr_nucl-diS_OxRdtase_dimer"/>
</dbReference>
<dbReference type="RefSeq" id="WP_353423870.1">
    <property type="nucleotide sequence ID" value="NZ_CP117826.1"/>
</dbReference>
<name>A0AAU8AA77_9FIRM</name>
<accession>A0AAU8AA77</accession>
<keyword evidence="4" id="KW-0274">FAD</keyword>
<evidence type="ECO:0000256" key="5">
    <source>
        <dbReference type="ARBA" id="ARBA00023002"/>
    </source>
</evidence>
<evidence type="ECO:0000256" key="4">
    <source>
        <dbReference type="ARBA" id="ARBA00022827"/>
    </source>
</evidence>
<comment type="cofactor">
    <cofactor evidence="1">
        <name>FAD</name>
        <dbReference type="ChEBI" id="CHEBI:57692"/>
    </cofactor>
</comment>
<dbReference type="PANTHER" id="PTHR43429:SF1">
    <property type="entry name" value="NAD(P)H SULFUR OXIDOREDUCTASE (COA-DEPENDENT)"/>
    <property type="match status" value="1"/>
</dbReference>
<dbReference type="InterPro" id="IPR036188">
    <property type="entry name" value="FAD/NAD-bd_sf"/>
</dbReference>
<evidence type="ECO:0000256" key="6">
    <source>
        <dbReference type="ARBA" id="ARBA00023284"/>
    </source>
</evidence>
<protein>
    <submittedName>
        <fullName evidence="8">FAD-dependent oxidoreductase</fullName>
    </submittedName>
</protein>
<dbReference type="Pfam" id="PF00581">
    <property type="entry name" value="Rhodanese"/>
    <property type="match status" value="1"/>
</dbReference>
<keyword evidence="6" id="KW-0676">Redox-active center</keyword>
<dbReference type="Gene3D" id="3.50.50.60">
    <property type="entry name" value="FAD/NAD(P)-binding domain"/>
    <property type="match status" value="2"/>
</dbReference>
<dbReference type="InterPro" id="IPR036868">
    <property type="entry name" value="TusA-like_sf"/>
</dbReference>
<proteinExistence type="inferred from homology"/>
<keyword evidence="5" id="KW-0560">Oxidoreductase</keyword>
<reference evidence="8" key="1">
    <citation type="submission" date="2023-02" db="EMBL/GenBank/DDBJ databases">
        <title>Gut commensal Christensenella minuta modulates host metabolism via a new class of secondary bile acids.</title>
        <authorList>
            <person name="Liu C."/>
        </authorList>
    </citation>
    <scope>NUCLEOTIDE SEQUENCE</scope>
    <source>
        <strain evidence="8">CA70</strain>
    </source>
</reference>
<dbReference type="InterPro" id="IPR023753">
    <property type="entry name" value="FAD/NAD-binding_dom"/>
</dbReference>
<dbReference type="GO" id="GO:0016491">
    <property type="term" value="F:oxidoreductase activity"/>
    <property type="evidence" value="ECO:0007669"/>
    <property type="project" value="UniProtKB-KW"/>
</dbReference>
<organism evidence="8">
    <name type="scientific">Christensenella massiliensis</name>
    <dbReference type="NCBI Taxonomy" id="1805714"/>
    <lineage>
        <taxon>Bacteria</taxon>
        <taxon>Bacillati</taxon>
        <taxon>Bacillota</taxon>
        <taxon>Clostridia</taxon>
        <taxon>Christensenellales</taxon>
        <taxon>Christensenellaceae</taxon>
        <taxon>Christensenella</taxon>
    </lineage>
</organism>
<dbReference type="Pfam" id="PF07992">
    <property type="entry name" value="Pyr_redox_2"/>
    <property type="match status" value="1"/>
</dbReference>
<dbReference type="InterPro" id="IPR016156">
    <property type="entry name" value="FAD/NAD-linked_Rdtase_dimer_sf"/>
</dbReference>
<evidence type="ECO:0000256" key="1">
    <source>
        <dbReference type="ARBA" id="ARBA00001974"/>
    </source>
</evidence>